<organism evidence="1 2">
    <name type="scientific">Mycena albidolilacea</name>
    <dbReference type="NCBI Taxonomy" id="1033008"/>
    <lineage>
        <taxon>Eukaryota</taxon>
        <taxon>Fungi</taxon>
        <taxon>Dikarya</taxon>
        <taxon>Basidiomycota</taxon>
        <taxon>Agaricomycotina</taxon>
        <taxon>Agaricomycetes</taxon>
        <taxon>Agaricomycetidae</taxon>
        <taxon>Agaricales</taxon>
        <taxon>Marasmiineae</taxon>
        <taxon>Mycenaceae</taxon>
        <taxon>Mycena</taxon>
    </lineage>
</organism>
<keyword evidence="2" id="KW-1185">Reference proteome</keyword>
<protein>
    <submittedName>
        <fullName evidence="1">Uncharacterized protein</fullName>
    </submittedName>
</protein>
<sequence>MYPPEIHAVGADQGRTTNRLASSPHLTRLTFSLWPMFSSAPLRSFCLLTLLTGYFPSVLTQHAGPILEKRDAFSSSGLASASWIWLPEPDLLTTAPTGSVAFIKTLTTPPGKTAASALITIAVDNNFTLWCNAQPVGASDGIVADGWQTAHVLSVALNTTSNVFSVLGTNAGPSTAGAADPAGLLAAIRIFYTDGSNETVLSDNTWLVSGTIPPDFPVPLDLSSFVHAQVATKYGSGPWATSVTVPSPNPNALNLTGSSWIWSTSNASIDTLAVTVGFRKTVATPAGKSATSAIVLLTADNTFQLLVNGQYVGSPPFDNNLGPTSSWQYAQRFTVALAATRNVFTVLATNFPGQQTGGGSSAGLVAAVQILYSDGTSEILRTDASWLTGPSTANISFLTLSDSILGAAVLQGPFGMAPWGQLSGTSDALSVLRLPANNAAMGVPSPVSTMKATSNTLSAPTTILPATSPSASAIPAPDASGARAIGTLDGRTLLMLVLVLSIVTLFIL</sequence>
<reference evidence="1" key="1">
    <citation type="submission" date="2023-03" db="EMBL/GenBank/DDBJ databases">
        <title>Massive genome expansion in bonnet fungi (Mycena s.s.) driven by repeated elements and novel gene families across ecological guilds.</title>
        <authorList>
            <consortium name="Lawrence Berkeley National Laboratory"/>
            <person name="Harder C.B."/>
            <person name="Miyauchi S."/>
            <person name="Viragh M."/>
            <person name="Kuo A."/>
            <person name="Thoen E."/>
            <person name="Andreopoulos B."/>
            <person name="Lu D."/>
            <person name="Skrede I."/>
            <person name="Drula E."/>
            <person name="Henrissat B."/>
            <person name="Morin E."/>
            <person name="Kohler A."/>
            <person name="Barry K."/>
            <person name="LaButti K."/>
            <person name="Morin E."/>
            <person name="Salamov A."/>
            <person name="Lipzen A."/>
            <person name="Mereny Z."/>
            <person name="Hegedus B."/>
            <person name="Baldrian P."/>
            <person name="Stursova M."/>
            <person name="Weitz H."/>
            <person name="Taylor A."/>
            <person name="Grigoriev I.V."/>
            <person name="Nagy L.G."/>
            <person name="Martin F."/>
            <person name="Kauserud H."/>
        </authorList>
    </citation>
    <scope>NUCLEOTIDE SEQUENCE</scope>
    <source>
        <strain evidence="1">CBHHK002</strain>
    </source>
</reference>
<proteinExistence type="predicted"/>
<dbReference type="Gene3D" id="2.60.120.260">
    <property type="entry name" value="Galactose-binding domain-like"/>
    <property type="match status" value="2"/>
</dbReference>
<evidence type="ECO:0000313" key="2">
    <source>
        <dbReference type="Proteomes" id="UP001218218"/>
    </source>
</evidence>
<dbReference type="Proteomes" id="UP001218218">
    <property type="component" value="Unassembled WGS sequence"/>
</dbReference>
<comment type="caution">
    <text evidence="1">The sequence shown here is derived from an EMBL/GenBank/DDBJ whole genome shotgun (WGS) entry which is preliminary data.</text>
</comment>
<accession>A0AAD6ZWV9</accession>
<dbReference type="EMBL" id="JARIHO010000024">
    <property type="protein sequence ID" value="KAJ7342742.1"/>
    <property type="molecule type" value="Genomic_DNA"/>
</dbReference>
<dbReference type="AlphaFoldDB" id="A0AAD6ZWV9"/>
<evidence type="ECO:0000313" key="1">
    <source>
        <dbReference type="EMBL" id="KAJ7342742.1"/>
    </source>
</evidence>
<name>A0AAD6ZWV9_9AGAR</name>
<gene>
    <name evidence="1" type="ORF">DFH08DRAFT_1081824</name>
</gene>